<dbReference type="Gene3D" id="2.60.40.10">
    <property type="entry name" value="Immunoglobulins"/>
    <property type="match status" value="1"/>
</dbReference>
<sequence length="151" mass="16530">SVFHRVGKYISTKAANSGDREDVTNSYKAQEGSPEERAAVLRANQLASNRKDIYNLPTTDVEFSLLADTKETFIGGNFDLTLKMKNSGNSTRTIGGKMEVKAMFYTGVLADLVKSENVSLKLDPGQDYSACDSHVHVIQDESKMDITFLGG</sequence>
<dbReference type="InterPro" id="IPR036985">
    <property type="entry name" value="Transglutaminase-like_sf"/>
</dbReference>
<dbReference type="EnsemblMetazoa" id="BGLB019580-RA">
    <property type="protein sequence ID" value="BGLB019580-PA"/>
    <property type="gene ID" value="BGLB019580"/>
</dbReference>
<dbReference type="InterPro" id="IPR038765">
    <property type="entry name" value="Papain-like_cys_pep_sf"/>
</dbReference>
<gene>
    <name evidence="1" type="primary">106077675</name>
</gene>
<organism evidence="1 2">
    <name type="scientific">Biomphalaria glabrata</name>
    <name type="common">Bloodfluke planorb</name>
    <name type="synonym">Freshwater snail</name>
    <dbReference type="NCBI Taxonomy" id="6526"/>
    <lineage>
        <taxon>Eukaryota</taxon>
        <taxon>Metazoa</taxon>
        <taxon>Spiralia</taxon>
        <taxon>Lophotrochozoa</taxon>
        <taxon>Mollusca</taxon>
        <taxon>Gastropoda</taxon>
        <taxon>Heterobranchia</taxon>
        <taxon>Euthyneura</taxon>
        <taxon>Panpulmonata</taxon>
        <taxon>Hygrophila</taxon>
        <taxon>Lymnaeoidea</taxon>
        <taxon>Planorbidae</taxon>
        <taxon>Biomphalaria</taxon>
    </lineage>
</organism>
<dbReference type="SUPFAM" id="SSF54001">
    <property type="entry name" value="Cysteine proteinases"/>
    <property type="match status" value="1"/>
</dbReference>
<dbReference type="SUPFAM" id="SSF49309">
    <property type="entry name" value="Transglutaminase, two C-terminal domains"/>
    <property type="match status" value="1"/>
</dbReference>
<dbReference type="PANTHER" id="PTHR11590">
    <property type="entry name" value="PROTEIN-GLUTAMINE GAMMA-GLUTAMYLTRANSFERASE"/>
    <property type="match status" value="1"/>
</dbReference>
<reference evidence="1" key="1">
    <citation type="submission" date="2020-05" db="UniProtKB">
        <authorList>
            <consortium name="EnsemblMetazoa"/>
        </authorList>
    </citation>
    <scope>IDENTIFICATION</scope>
    <source>
        <strain evidence="1">BB02</strain>
    </source>
</reference>
<dbReference type="Gene3D" id="3.90.260.10">
    <property type="entry name" value="Transglutaminase-like"/>
    <property type="match status" value="1"/>
</dbReference>
<dbReference type="PANTHER" id="PTHR11590:SF40">
    <property type="entry name" value="HEMOCYTE PROTEIN-GLUTAMINE GAMMA-GLUTAMYLTRANSFERASE-LIKE PROTEIN"/>
    <property type="match status" value="1"/>
</dbReference>
<dbReference type="InterPro" id="IPR050779">
    <property type="entry name" value="Transglutaminase"/>
</dbReference>
<accession>A0A2C9KGZ1</accession>
<dbReference type="VEuPathDB" id="VectorBase:BGLAX_033275"/>
<proteinExistence type="predicted"/>
<name>A0A2C9KGZ1_BIOGL</name>
<dbReference type="OrthoDB" id="437511at2759"/>
<dbReference type="AlphaFoldDB" id="A0A2C9KGZ1"/>
<evidence type="ECO:0000313" key="1">
    <source>
        <dbReference type="EnsemblMetazoa" id="BGLB019580-PA"/>
    </source>
</evidence>
<dbReference type="Proteomes" id="UP000076420">
    <property type="component" value="Unassembled WGS sequence"/>
</dbReference>
<dbReference type="KEGG" id="bgt:106077675"/>
<dbReference type="InterPro" id="IPR036238">
    <property type="entry name" value="Transglutaminase_C_sf"/>
</dbReference>
<dbReference type="InterPro" id="IPR013783">
    <property type="entry name" value="Ig-like_fold"/>
</dbReference>
<protein>
    <submittedName>
        <fullName evidence="1">Uncharacterized protein</fullName>
    </submittedName>
</protein>
<evidence type="ECO:0000313" key="2">
    <source>
        <dbReference type="Proteomes" id="UP000076420"/>
    </source>
</evidence>
<dbReference type="GO" id="GO:0003810">
    <property type="term" value="F:protein-glutamine gamma-glutamyltransferase activity"/>
    <property type="evidence" value="ECO:0007669"/>
    <property type="project" value="InterPro"/>
</dbReference>
<dbReference type="VEuPathDB" id="VectorBase:BGLB019580"/>